<evidence type="ECO:0000256" key="4">
    <source>
        <dbReference type="ARBA" id="ARBA00022729"/>
    </source>
</evidence>
<evidence type="ECO:0000313" key="12">
    <source>
        <dbReference type="EMBL" id="KAG2321386.1"/>
    </source>
</evidence>
<feature type="compositionally biased region" description="Basic and acidic residues" evidence="10">
    <location>
        <begin position="27"/>
        <end position="45"/>
    </location>
</feature>
<reference evidence="12 13" key="1">
    <citation type="submission" date="2020-02" db="EMBL/GenBank/DDBJ databases">
        <authorList>
            <person name="Ma Q."/>
            <person name="Huang Y."/>
            <person name="Song X."/>
            <person name="Pei D."/>
        </authorList>
    </citation>
    <scope>NUCLEOTIDE SEQUENCE [LARGE SCALE GENOMIC DNA]</scope>
    <source>
        <strain evidence="12">Sxm20200214</strain>
        <tissue evidence="12">Leaf</tissue>
    </source>
</reference>
<protein>
    <recommendedName>
        <fullName evidence="14">Leucine-rich repeat-containing N-terminal plant-type domain-containing protein</fullName>
    </recommendedName>
</protein>
<evidence type="ECO:0000256" key="5">
    <source>
        <dbReference type="ARBA" id="ARBA00022737"/>
    </source>
</evidence>
<sequence>MDDQRRPGSPHNHSPQPCQPHHGFHTAVDDHKEADPSYTSDRTDEIGGQFNGVLPSLLPVSPPSPLPPPSYHPSTRPRGLLMRNLYFYVLCFCILSVAAKAHSSPQSSTLLAIMGEFGYHHVLAETWRGNNPCDDKWYGIHCVEGQIRYIFLMSMNLTGTISPRFADLTSLNVIALPHNLLTGTIPYELTRMKLRILDVSYNHLHGKVPRFETLVPDTEGNPEIVTGMIRVPLLSRDKETASVVGLYFGIIFLGFLLIGGAGVLFYLAKEINHPI</sequence>
<dbReference type="FunFam" id="3.80.10.10:FF:000129">
    <property type="entry name" value="Leucine-rich repeat receptor-like kinase"/>
    <property type="match status" value="1"/>
</dbReference>
<keyword evidence="13" id="KW-1185">Reference proteome</keyword>
<keyword evidence="8" id="KW-0675">Receptor</keyword>
<dbReference type="Gene3D" id="3.80.10.10">
    <property type="entry name" value="Ribonuclease Inhibitor"/>
    <property type="match status" value="1"/>
</dbReference>
<keyword evidence="3 11" id="KW-0812">Transmembrane</keyword>
<dbReference type="SUPFAM" id="SSF52058">
    <property type="entry name" value="L domain-like"/>
    <property type="match status" value="1"/>
</dbReference>
<keyword evidence="9" id="KW-0325">Glycoprotein</keyword>
<dbReference type="EMBL" id="JAAMPC010000003">
    <property type="protein sequence ID" value="KAG2321386.1"/>
    <property type="molecule type" value="Genomic_DNA"/>
</dbReference>
<dbReference type="GO" id="GO:0016020">
    <property type="term" value="C:membrane"/>
    <property type="evidence" value="ECO:0007669"/>
    <property type="project" value="UniProtKB-SubCell"/>
</dbReference>
<evidence type="ECO:0000256" key="11">
    <source>
        <dbReference type="SAM" id="Phobius"/>
    </source>
</evidence>
<evidence type="ECO:0000256" key="2">
    <source>
        <dbReference type="ARBA" id="ARBA00022614"/>
    </source>
</evidence>
<dbReference type="AlphaFoldDB" id="A0A8X7W1P0"/>
<gene>
    <name evidence="12" type="ORF">Bca52824_014599</name>
</gene>
<evidence type="ECO:0000256" key="1">
    <source>
        <dbReference type="ARBA" id="ARBA00004167"/>
    </source>
</evidence>
<dbReference type="InterPro" id="IPR032675">
    <property type="entry name" value="LRR_dom_sf"/>
</dbReference>
<dbReference type="InterPro" id="IPR052422">
    <property type="entry name" value="Auxin_Ser/Thr_Kinase"/>
</dbReference>
<keyword evidence="6 11" id="KW-1133">Transmembrane helix</keyword>
<dbReference type="PANTHER" id="PTHR47986">
    <property type="entry name" value="OSJNBA0070M12.3 PROTEIN"/>
    <property type="match status" value="1"/>
</dbReference>
<evidence type="ECO:0000256" key="7">
    <source>
        <dbReference type="ARBA" id="ARBA00023136"/>
    </source>
</evidence>
<keyword evidence="5" id="KW-0677">Repeat</keyword>
<comment type="subcellular location">
    <subcellularLocation>
        <location evidence="1">Membrane</location>
        <topology evidence="1">Single-pass membrane protein</topology>
    </subcellularLocation>
</comment>
<dbReference type="PANTHER" id="PTHR47986:SF4">
    <property type="entry name" value="PROTEIN KINASE DOMAIN-CONTAINING PROTEIN"/>
    <property type="match status" value="1"/>
</dbReference>
<name>A0A8X7W1P0_BRACI</name>
<feature type="region of interest" description="Disordered" evidence="10">
    <location>
        <begin position="1"/>
        <end position="45"/>
    </location>
</feature>
<evidence type="ECO:0000256" key="10">
    <source>
        <dbReference type="SAM" id="MobiDB-lite"/>
    </source>
</evidence>
<evidence type="ECO:0000313" key="13">
    <source>
        <dbReference type="Proteomes" id="UP000886595"/>
    </source>
</evidence>
<dbReference type="OrthoDB" id="1113885at2759"/>
<evidence type="ECO:0000256" key="3">
    <source>
        <dbReference type="ARBA" id="ARBA00022692"/>
    </source>
</evidence>
<dbReference type="Proteomes" id="UP000886595">
    <property type="component" value="Unassembled WGS sequence"/>
</dbReference>
<feature type="transmembrane region" description="Helical" evidence="11">
    <location>
        <begin position="244"/>
        <end position="268"/>
    </location>
</feature>
<evidence type="ECO:0000256" key="8">
    <source>
        <dbReference type="ARBA" id="ARBA00023170"/>
    </source>
</evidence>
<keyword evidence="2" id="KW-0433">Leucine-rich repeat</keyword>
<comment type="caution">
    <text evidence="12">The sequence shown here is derived from an EMBL/GenBank/DDBJ whole genome shotgun (WGS) entry which is preliminary data.</text>
</comment>
<keyword evidence="4" id="KW-0732">Signal</keyword>
<accession>A0A8X7W1P0</accession>
<keyword evidence="7 11" id="KW-0472">Membrane</keyword>
<proteinExistence type="predicted"/>
<evidence type="ECO:0000256" key="6">
    <source>
        <dbReference type="ARBA" id="ARBA00022989"/>
    </source>
</evidence>
<evidence type="ECO:0008006" key="14">
    <source>
        <dbReference type="Google" id="ProtNLM"/>
    </source>
</evidence>
<organism evidence="12 13">
    <name type="scientific">Brassica carinata</name>
    <name type="common">Ethiopian mustard</name>
    <name type="synonym">Abyssinian cabbage</name>
    <dbReference type="NCBI Taxonomy" id="52824"/>
    <lineage>
        <taxon>Eukaryota</taxon>
        <taxon>Viridiplantae</taxon>
        <taxon>Streptophyta</taxon>
        <taxon>Embryophyta</taxon>
        <taxon>Tracheophyta</taxon>
        <taxon>Spermatophyta</taxon>
        <taxon>Magnoliopsida</taxon>
        <taxon>eudicotyledons</taxon>
        <taxon>Gunneridae</taxon>
        <taxon>Pentapetalae</taxon>
        <taxon>rosids</taxon>
        <taxon>malvids</taxon>
        <taxon>Brassicales</taxon>
        <taxon>Brassicaceae</taxon>
        <taxon>Brassiceae</taxon>
        <taxon>Brassica</taxon>
    </lineage>
</organism>
<evidence type="ECO:0000256" key="9">
    <source>
        <dbReference type="ARBA" id="ARBA00023180"/>
    </source>
</evidence>